<dbReference type="InterPro" id="IPR006680">
    <property type="entry name" value="Amidohydro-rel"/>
</dbReference>
<feature type="active site" description="Proton donor/acceptor" evidence="9">
    <location>
        <position position="294"/>
    </location>
</feature>
<dbReference type="PIRSF" id="PIRSF038994">
    <property type="entry name" value="NagA"/>
    <property type="match status" value="1"/>
</dbReference>
<feature type="binding site" evidence="10">
    <location>
        <position position="157"/>
    </location>
    <ligand>
        <name>substrate</name>
    </ligand>
</feature>
<dbReference type="GO" id="GO:0019262">
    <property type="term" value="P:N-acetylneuraminate catabolic process"/>
    <property type="evidence" value="ECO:0007669"/>
    <property type="project" value="UniProtKB-ARBA"/>
</dbReference>
<feature type="domain" description="Amidohydrolase-related" evidence="12">
    <location>
        <begin position="65"/>
        <end position="401"/>
    </location>
</feature>
<dbReference type="Gene3D" id="2.30.40.10">
    <property type="entry name" value="Urease, subunit C, domain 1"/>
    <property type="match status" value="1"/>
</dbReference>
<evidence type="ECO:0000313" key="13">
    <source>
        <dbReference type="EnsemblMetazoa" id="XP_030836999"/>
    </source>
</evidence>
<dbReference type="GeneID" id="577808"/>
<comment type="catalytic activity">
    <reaction evidence="7 8">
        <text>N-acetyl-D-glucosamine 6-phosphate + H2O = D-glucosamine 6-phosphate + acetate</text>
        <dbReference type="Rhea" id="RHEA:22936"/>
        <dbReference type="ChEBI" id="CHEBI:15377"/>
        <dbReference type="ChEBI" id="CHEBI:30089"/>
        <dbReference type="ChEBI" id="CHEBI:57513"/>
        <dbReference type="ChEBI" id="CHEBI:58725"/>
        <dbReference type="EC" id="3.5.1.25"/>
    </reaction>
</comment>
<dbReference type="InParanoid" id="A0A7M7SWS1"/>
<evidence type="ECO:0000256" key="2">
    <source>
        <dbReference type="ARBA" id="ARBA00011899"/>
    </source>
</evidence>
<feature type="binding site" evidence="11">
    <location>
        <position position="146"/>
    </location>
    <ligand>
        <name>Zn(2+)</name>
        <dbReference type="ChEBI" id="CHEBI:29105"/>
    </ligand>
</feature>
<feature type="binding site" evidence="11">
    <location>
        <position position="234"/>
    </location>
    <ligand>
        <name>Zn(2+)</name>
        <dbReference type="ChEBI" id="CHEBI:29105"/>
    </ligand>
</feature>
<evidence type="ECO:0000256" key="4">
    <source>
        <dbReference type="ARBA" id="ARBA00022723"/>
    </source>
</evidence>
<evidence type="ECO:0000256" key="3">
    <source>
        <dbReference type="ARBA" id="ARBA00018029"/>
    </source>
</evidence>
<evidence type="ECO:0000259" key="12">
    <source>
        <dbReference type="Pfam" id="PF01979"/>
    </source>
</evidence>
<dbReference type="NCBIfam" id="TIGR00221">
    <property type="entry name" value="nagA"/>
    <property type="match status" value="1"/>
</dbReference>
<dbReference type="EnsemblMetazoa" id="XM_030981139">
    <property type="protein sequence ID" value="XP_030836999"/>
    <property type="gene ID" value="LOC577808"/>
</dbReference>
<dbReference type="GO" id="GO:0006046">
    <property type="term" value="P:N-acetylglucosamine catabolic process"/>
    <property type="evidence" value="ECO:0000318"/>
    <property type="project" value="GO_Central"/>
</dbReference>
<feature type="binding site" evidence="11">
    <location>
        <position position="213"/>
    </location>
    <ligand>
        <name>Zn(2+)</name>
        <dbReference type="ChEBI" id="CHEBI:29105"/>
    </ligand>
</feature>
<dbReference type="Pfam" id="PF01979">
    <property type="entry name" value="Amidohydro_1"/>
    <property type="match status" value="1"/>
</dbReference>
<evidence type="ECO:0000256" key="10">
    <source>
        <dbReference type="PIRSR" id="PIRSR038994-2"/>
    </source>
</evidence>
<keyword evidence="5 8" id="KW-0378">Hydrolase</keyword>
<dbReference type="PANTHER" id="PTHR11113:SF14">
    <property type="entry name" value="N-ACETYLGLUCOSAMINE-6-PHOSPHATE DEACETYLASE"/>
    <property type="match status" value="1"/>
</dbReference>
<keyword evidence="4 11" id="KW-0479">Metal-binding</keyword>
<evidence type="ECO:0000256" key="11">
    <source>
        <dbReference type="PIRSR" id="PIRSR038994-3"/>
    </source>
</evidence>
<dbReference type="EnsemblMetazoa" id="XM_030981138">
    <property type="protein sequence ID" value="XP_030836998"/>
    <property type="gene ID" value="LOC577808"/>
</dbReference>
<dbReference type="SUPFAM" id="SSF51338">
    <property type="entry name" value="Composite domain of metallo-dependent hydrolases"/>
    <property type="match status" value="1"/>
</dbReference>
<keyword evidence="6 8" id="KW-0119">Carbohydrate metabolism</keyword>
<dbReference type="PANTHER" id="PTHR11113">
    <property type="entry name" value="N-ACETYLGLUCOSAMINE-6-PHOSPHATE DEACETYLASE"/>
    <property type="match status" value="1"/>
</dbReference>
<evidence type="ECO:0000256" key="9">
    <source>
        <dbReference type="PIRSR" id="PIRSR038994-1"/>
    </source>
</evidence>
<dbReference type="Gene3D" id="3.20.20.140">
    <property type="entry name" value="Metal-dependent hydrolases"/>
    <property type="match status" value="1"/>
</dbReference>
<dbReference type="CDD" id="cd00854">
    <property type="entry name" value="NagA"/>
    <property type="match status" value="1"/>
</dbReference>
<dbReference type="SUPFAM" id="SSF51556">
    <property type="entry name" value="Metallo-dependent hydrolases"/>
    <property type="match status" value="1"/>
</dbReference>
<keyword evidence="14" id="KW-1185">Reference proteome</keyword>
<feature type="binding site" evidence="10">
    <location>
        <position position="272"/>
    </location>
    <ligand>
        <name>substrate</name>
    </ligand>
</feature>
<dbReference type="GO" id="GO:0046872">
    <property type="term" value="F:metal ion binding"/>
    <property type="evidence" value="ECO:0007669"/>
    <property type="project" value="UniProtKB-KW"/>
</dbReference>
<organism evidence="13 14">
    <name type="scientific">Strongylocentrotus purpuratus</name>
    <name type="common">Purple sea urchin</name>
    <dbReference type="NCBI Taxonomy" id="7668"/>
    <lineage>
        <taxon>Eukaryota</taxon>
        <taxon>Metazoa</taxon>
        <taxon>Echinodermata</taxon>
        <taxon>Eleutherozoa</taxon>
        <taxon>Echinozoa</taxon>
        <taxon>Echinoidea</taxon>
        <taxon>Euechinoidea</taxon>
        <taxon>Echinacea</taxon>
        <taxon>Camarodonta</taxon>
        <taxon>Echinidea</taxon>
        <taxon>Strongylocentrotidae</taxon>
        <taxon>Strongylocentrotus</taxon>
    </lineage>
</organism>
<reference evidence="14" key="1">
    <citation type="submission" date="2015-02" db="EMBL/GenBank/DDBJ databases">
        <title>Genome sequencing for Strongylocentrotus purpuratus.</title>
        <authorList>
            <person name="Murali S."/>
            <person name="Liu Y."/>
            <person name="Vee V."/>
            <person name="English A."/>
            <person name="Wang M."/>
            <person name="Skinner E."/>
            <person name="Han Y."/>
            <person name="Muzny D.M."/>
            <person name="Worley K.C."/>
            <person name="Gibbs R.A."/>
        </authorList>
    </citation>
    <scope>NUCLEOTIDE SEQUENCE</scope>
</reference>
<dbReference type="OrthoDB" id="10264777at2759"/>
<dbReference type="FunFam" id="2.30.40.10:FF:000058">
    <property type="entry name" value="N-acetylglucosamine-6-phosphate deacetylase"/>
    <property type="match status" value="1"/>
</dbReference>
<evidence type="ECO:0000313" key="14">
    <source>
        <dbReference type="Proteomes" id="UP000007110"/>
    </source>
</evidence>
<dbReference type="AlphaFoldDB" id="A0A7M7SWS1"/>
<dbReference type="CTD" id="51005"/>
<dbReference type="RefSeq" id="XP_030836998.1">
    <property type="nucleotide sequence ID" value="XM_030981138.1"/>
</dbReference>
<dbReference type="InterPro" id="IPR003764">
    <property type="entry name" value="GlcNAc_6-P_deAcase"/>
</dbReference>
<sequence>MLKMPSNGLVSHHPIIQFRNCRILHQRRIIRDDLWVRNGEILNPRKLFWEEKGYADHQIDCQNAIIVPGYIDVQINGGFGYDFSSEPELVSEGIQKVAQGILSHGVTSFCPTLITSSPDTYRKIIPQIHKTEGSNKGAGVLGLHLEGPFISVEKRGAHPQHLVHPLSGGTQDLFDVYSNLDDVAIVTLAPELINAKAAVQELVKRGITVSVGHSTANLCIAEESVNAGASFITHLFNAMLPFHHRDPGIVGLLASNAINRCVYYGVIADGIHTHPAALRIAFQTHPDGVVLVTDALSALGLPPGRHQLGTQQLDVRDNAAYVAGTNTLSGSIATMSSCVKFLQGATRCTTVEAVEAATLHPAQLLGITERKGTLDYGTDADFLFVDEDLNVKRTYIAGEMVWDSKTGFRNKSS</sequence>
<dbReference type="OMA" id="PCRKGAH"/>
<dbReference type="RefSeq" id="XP_030836999.1">
    <property type="nucleotide sequence ID" value="XM_030981139.1"/>
</dbReference>
<protein>
    <recommendedName>
        <fullName evidence="3 8">N-acetylglucosamine-6-phosphate deacetylase</fullName>
        <ecNumber evidence="2 8">3.5.1.25</ecNumber>
    </recommendedName>
</protein>
<comment type="similarity">
    <text evidence="1 8">Belongs to the metallo-dependent hydrolases superfamily. NagA family.</text>
</comment>
<dbReference type="KEGG" id="spu:577808"/>
<dbReference type="GO" id="GO:0106279">
    <property type="term" value="P:negative regulation of UDP-N-acetylglucosamine biosynthetic process"/>
    <property type="evidence" value="ECO:0007669"/>
    <property type="project" value="UniProtKB-ARBA"/>
</dbReference>
<proteinExistence type="inferred from homology"/>
<dbReference type="FunFam" id="3.20.20.140:FF:000023">
    <property type="entry name" value="N-acetylglucosamine-6-phosphate deacetylase"/>
    <property type="match status" value="1"/>
</dbReference>
<dbReference type="InterPro" id="IPR011059">
    <property type="entry name" value="Metal-dep_hydrolase_composite"/>
</dbReference>
<feature type="binding site" evidence="10">
    <location>
        <begin position="237"/>
        <end position="238"/>
    </location>
    <ligand>
        <name>substrate</name>
    </ligand>
</feature>
<dbReference type="InterPro" id="IPR032466">
    <property type="entry name" value="Metal_Hydrolase"/>
</dbReference>
<dbReference type="FunCoup" id="A0A7M7SWS1">
    <property type="interactions" value="246"/>
</dbReference>
<reference evidence="13" key="2">
    <citation type="submission" date="2021-01" db="UniProtKB">
        <authorList>
            <consortium name="EnsemblMetazoa"/>
        </authorList>
    </citation>
    <scope>IDENTIFICATION</scope>
</reference>
<dbReference type="EC" id="3.5.1.25" evidence="2 8"/>
<comment type="cofactor">
    <cofactor evidence="11">
        <name>a divalent metal cation</name>
        <dbReference type="ChEBI" id="CHEBI:60240"/>
    </cofactor>
    <text evidence="11">Binds 1 divalent metal cation per subunit.</text>
</comment>
<evidence type="ECO:0000256" key="1">
    <source>
        <dbReference type="ARBA" id="ARBA00010716"/>
    </source>
</evidence>
<dbReference type="Proteomes" id="UP000007110">
    <property type="component" value="Unassembled WGS sequence"/>
</dbReference>
<name>A0A7M7SWS1_STRPU</name>
<accession>A0A7M7SWS1</accession>
<dbReference type="GO" id="GO:0008448">
    <property type="term" value="F:N-acetylglucosamine-6-phosphate deacetylase activity"/>
    <property type="evidence" value="ECO:0000318"/>
    <property type="project" value="GO_Central"/>
</dbReference>
<evidence type="ECO:0000256" key="8">
    <source>
        <dbReference type="PIRNR" id="PIRNR038994"/>
    </source>
</evidence>
<evidence type="ECO:0000256" key="6">
    <source>
        <dbReference type="ARBA" id="ARBA00023277"/>
    </source>
</evidence>
<feature type="binding site" evidence="10">
    <location>
        <position position="245"/>
    </location>
    <ligand>
        <name>substrate</name>
    </ligand>
</feature>
<evidence type="ECO:0000256" key="7">
    <source>
        <dbReference type="ARBA" id="ARBA00047647"/>
    </source>
</evidence>
<feature type="binding site" evidence="10">
    <location>
        <begin position="328"/>
        <end position="330"/>
    </location>
    <ligand>
        <name>substrate</name>
    </ligand>
</feature>
<evidence type="ECO:0000256" key="5">
    <source>
        <dbReference type="ARBA" id="ARBA00022801"/>
    </source>
</evidence>